<dbReference type="SMART" id="SM00829">
    <property type="entry name" value="PKS_ER"/>
    <property type="match status" value="1"/>
</dbReference>
<dbReference type="InterPro" id="IPR011032">
    <property type="entry name" value="GroES-like_sf"/>
</dbReference>
<gene>
    <name evidence="4" type="ORF">EURHEDRAFT_416181</name>
</gene>
<dbReference type="GeneID" id="63698012"/>
<sequence>MRAVKVSAANQLTVDSSAPIPTLQPEYLLVRVSHVSLNPTDWKAASRFNPDDIPPHTVGCDASGQVVEIGDQVPPGRFRIGDRVAGLCYGIRLGHPASGAFGEYCLFKAGLTIHVPDRISDAEAATLGVGINIVGQALYQTLRLPWPSVHNSNSTLSPTVLIYGGSTATGLFAIQYARLSCCHVLTTCSPRNAAKCKTLGAHETFDYGDPVVCATAIRKATGNELLYAFDCISEGSSRQICADALTSRSGAAHYVGVLPVAGPFPRNDVIHGWRSGYTAFGEAYNFAGKMQEARPDDYAFAREFWAASNELVTLLNLEALVQKRDGGLDGIIRGLEELRGGHVRGGKLVYRVQ</sequence>
<dbReference type="SUPFAM" id="SSF50129">
    <property type="entry name" value="GroES-like"/>
    <property type="match status" value="1"/>
</dbReference>
<keyword evidence="5" id="KW-1185">Reference proteome</keyword>
<reference evidence="5" key="1">
    <citation type="journal article" date="2014" name="Nat. Commun.">
        <title>Genomic adaptations of the halophilic Dead Sea filamentous fungus Eurotium rubrum.</title>
        <authorList>
            <person name="Kis-Papo T."/>
            <person name="Weig A.R."/>
            <person name="Riley R."/>
            <person name="Persoh D."/>
            <person name="Salamov A."/>
            <person name="Sun H."/>
            <person name="Lipzen A."/>
            <person name="Wasser S.P."/>
            <person name="Rambold G."/>
            <person name="Grigoriev I.V."/>
            <person name="Nevo E."/>
        </authorList>
    </citation>
    <scope>NUCLEOTIDE SEQUENCE [LARGE SCALE GENOMIC DNA]</scope>
    <source>
        <strain evidence="5">CBS 135680</strain>
    </source>
</reference>
<dbReference type="Pfam" id="PF08240">
    <property type="entry name" value="ADH_N"/>
    <property type="match status" value="1"/>
</dbReference>
<dbReference type="OrthoDB" id="9992527at2759"/>
<evidence type="ECO:0000313" key="5">
    <source>
        <dbReference type="Proteomes" id="UP000019804"/>
    </source>
</evidence>
<accession>A0A017S6A6</accession>
<dbReference type="HOGENOM" id="CLU_026673_16_1_1"/>
<protein>
    <submittedName>
        <fullName evidence="4">Putative zinc-binding oxidoreductase ToxD</fullName>
    </submittedName>
</protein>
<evidence type="ECO:0000259" key="3">
    <source>
        <dbReference type="SMART" id="SM00829"/>
    </source>
</evidence>
<organism evidence="4 5">
    <name type="scientific">Aspergillus ruber (strain CBS 135680)</name>
    <dbReference type="NCBI Taxonomy" id="1388766"/>
    <lineage>
        <taxon>Eukaryota</taxon>
        <taxon>Fungi</taxon>
        <taxon>Dikarya</taxon>
        <taxon>Ascomycota</taxon>
        <taxon>Pezizomycotina</taxon>
        <taxon>Eurotiomycetes</taxon>
        <taxon>Eurotiomycetidae</taxon>
        <taxon>Eurotiales</taxon>
        <taxon>Aspergillaceae</taxon>
        <taxon>Aspergillus</taxon>
        <taxon>Aspergillus subgen. Aspergillus</taxon>
    </lineage>
</organism>
<dbReference type="Gene3D" id="3.90.180.10">
    <property type="entry name" value="Medium-chain alcohol dehydrogenases, catalytic domain"/>
    <property type="match status" value="1"/>
</dbReference>
<evidence type="ECO:0000256" key="2">
    <source>
        <dbReference type="ARBA" id="ARBA00023002"/>
    </source>
</evidence>
<comment type="similarity">
    <text evidence="1">Belongs to the zinc-containing alcohol dehydrogenase family.</text>
</comment>
<dbReference type="PANTHER" id="PTHR45348">
    <property type="entry name" value="HYPOTHETICAL OXIDOREDUCTASE (EUROFUNG)"/>
    <property type="match status" value="1"/>
</dbReference>
<dbReference type="SUPFAM" id="SSF51735">
    <property type="entry name" value="NAD(P)-binding Rossmann-fold domains"/>
    <property type="match status" value="1"/>
</dbReference>
<dbReference type="RefSeq" id="XP_040635385.1">
    <property type="nucleotide sequence ID" value="XM_040782888.1"/>
</dbReference>
<dbReference type="InterPro" id="IPR020843">
    <property type="entry name" value="ER"/>
</dbReference>
<dbReference type="Proteomes" id="UP000019804">
    <property type="component" value="Unassembled WGS sequence"/>
</dbReference>
<dbReference type="AlphaFoldDB" id="A0A017S6A6"/>
<name>A0A017S6A6_ASPRC</name>
<dbReference type="Gene3D" id="3.40.50.720">
    <property type="entry name" value="NAD(P)-binding Rossmann-like Domain"/>
    <property type="match status" value="1"/>
</dbReference>
<feature type="domain" description="Enoyl reductase (ER)" evidence="3">
    <location>
        <begin position="7"/>
        <end position="350"/>
    </location>
</feature>
<dbReference type="InterPro" id="IPR047122">
    <property type="entry name" value="Trans-enoyl_RdTase-like"/>
</dbReference>
<dbReference type="Pfam" id="PF00107">
    <property type="entry name" value="ADH_zinc_N"/>
    <property type="match status" value="1"/>
</dbReference>
<dbReference type="PANTHER" id="PTHR45348:SF2">
    <property type="entry name" value="ZINC-TYPE ALCOHOL DEHYDROGENASE-LIKE PROTEIN C2E1P3.01"/>
    <property type="match status" value="1"/>
</dbReference>
<dbReference type="InterPro" id="IPR013149">
    <property type="entry name" value="ADH-like_C"/>
</dbReference>
<dbReference type="CDD" id="cd08249">
    <property type="entry name" value="enoyl_reductase_like"/>
    <property type="match status" value="1"/>
</dbReference>
<dbReference type="InterPro" id="IPR036291">
    <property type="entry name" value="NAD(P)-bd_dom_sf"/>
</dbReference>
<dbReference type="GO" id="GO:0016651">
    <property type="term" value="F:oxidoreductase activity, acting on NAD(P)H"/>
    <property type="evidence" value="ECO:0007669"/>
    <property type="project" value="InterPro"/>
</dbReference>
<evidence type="ECO:0000256" key="1">
    <source>
        <dbReference type="ARBA" id="ARBA00008072"/>
    </source>
</evidence>
<dbReference type="STRING" id="1388766.A0A017S6A6"/>
<keyword evidence="2" id="KW-0560">Oxidoreductase</keyword>
<dbReference type="EMBL" id="KK088442">
    <property type="protein sequence ID" value="EYE91695.1"/>
    <property type="molecule type" value="Genomic_DNA"/>
</dbReference>
<dbReference type="InterPro" id="IPR013154">
    <property type="entry name" value="ADH-like_N"/>
</dbReference>
<evidence type="ECO:0000313" key="4">
    <source>
        <dbReference type="EMBL" id="EYE91695.1"/>
    </source>
</evidence>
<proteinExistence type="inferred from homology"/>